<dbReference type="EMBL" id="RBED01000076">
    <property type="protein sequence ID" value="RNL57318.1"/>
    <property type="molecule type" value="Genomic_DNA"/>
</dbReference>
<accession>A0A3N0C4A8</accession>
<comment type="caution">
    <text evidence="1">The sequence shown here is derived from an EMBL/GenBank/DDBJ whole genome shotgun (WGS) entry which is preliminary data.</text>
</comment>
<organism evidence="1 2">
    <name type="scientific">Arthrobacter oryzae</name>
    <dbReference type="NCBI Taxonomy" id="409290"/>
    <lineage>
        <taxon>Bacteria</taxon>
        <taxon>Bacillati</taxon>
        <taxon>Actinomycetota</taxon>
        <taxon>Actinomycetes</taxon>
        <taxon>Micrococcales</taxon>
        <taxon>Micrococcaceae</taxon>
        <taxon>Arthrobacter</taxon>
    </lineage>
</organism>
<dbReference type="AlphaFoldDB" id="A0A3N0C4A8"/>
<dbReference type="Proteomes" id="UP000273807">
    <property type="component" value="Unassembled WGS sequence"/>
</dbReference>
<protein>
    <submittedName>
        <fullName evidence="1">Tetratricopeptide repeat protein</fullName>
    </submittedName>
</protein>
<keyword evidence="2" id="KW-1185">Reference proteome</keyword>
<sequence>MLLAASSSEWPEAGFTGIKINPESLLPEVVNAESCAAALAASTDPADLIYVRLVEGRTAEAAELLASARCRQPSAIRLRLFEAVLLRMANRLDASAELYAQLLAETQGTLQEAAVLQHQGRSHFAVGNIAAAVDSLAAALDLRVAASDDAALIYASTVALQRARHVLEQAS</sequence>
<proteinExistence type="predicted"/>
<evidence type="ECO:0000313" key="2">
    <source>
        <dbReference type="Proteomes" id="UP000273807"/>
    </source>
</evidence>
<gene>
    <name evidence="1" type="ORF">D7003_07040</name>
</gene>
<dbReference type="OrthoDB" id="4942368at2"/>
<evidence type="ECO:0000313" key="1">
    <source>
        <dbReference type="EMBL" id="RNL57318.1"/>
    </source>
</evidence>
<reference evidence="1 2" key="1">
    <citation type="submission" date="2018-10" db="EMBL/GenBank/DDBJ databases">
        <title>Genome sequencing of Arthrobacter oryzae TNB02.</title>
        <authorList>
            <person name="Cho Y.-J."/>
            <person name="Cho A."/>
            <person name="Kim O.-S."/>
        </authorList>
    </citation>
    <scope>NUCLEOTIDE SEQUENCE [LARGE SCALE GENOMIC DNA]</scope>
    <source>
        <strain evidence="1 2">TNB02</strain>
    </source>
</reference>
<dbReference type="InterPro" id="IPR011990">
    <property type="entry name" value="TPR-like_helical_dom_sf"/>
</dbReference>
<dbReference type="RefSeq" id="WP_123254760.1">
    <property type="nucleotide sequence ID" value="NZ_RBED01000076.1"/>
</dbReference>
<dbReference type="Gene3D" id="1.25.40.10">
    <property type="entry name" value="Tetratricopeptide repeat domain"/>
    <property type="match status" value="1"/>
</dbReference>
<name>A0A3N0C4A8_9MICC</name>